<dbReference type="AlphaFoldDB" id="A0A0H4PUX0"/>
<dbReference type="InterPro" id="IPR036237">
    <property type="entry name" value="Xyl_isomerase-like_sf"/>
</dbReference>
<dbReference type="Pfam" id="PF01261">
    <property type="entry name" value="AP_endonuc_2"/>
    <property type="match status" value="1"/>
</dbReference>
<dbReference type="InterPro" id="IPR013022">
    <property type="entry name" value="Xyl_isomerase-like_TIM-brl"/>
</dbReference>
<sequence>MNRRSSVKKIMAVAGTGILTPQLDFLKNLLPDSKKAAAPSPFYLFTKALQWLPLEQVPETVKSLGFDGVDLPVRKNGFFNTDEIKQKLPIIVRKSETLGLKRPVLTTEMNLNQMADMDEFLRTISGEGITDYRMGYLPFTTKNIIKELKSLNASMKQLAELHKKHGVTGHYQNHAGTRIGGSVWEIYHLLKDINPDHIGVQFDLRHASVEGYQSYENVFHMISDQIRSFDLKDYVWGKVDNKGDRPINVPYGEGNVKFELLQEHPGFMGSLPKILHCEYDLGGAEHGHKHPTMSKEAILSAIAKDVKVYKTAKYK</sequence>
<dbReference type="RefSeq" id="WP_048642415.1">
    <property type="nucleotide sequence ID" value="NZ_CAXBGM010000106.1"/>
</dbReference>
<gene>
    <name evidence="2" type="ORF">CA2015_2747</name>
</gene>
<reference evidence="2 3" key="1">
    <citation type="submission" date="2015-07" db="EMBL/GenBank/DDBJ databases">
        <authorList>
            <person name="Kim K.M."/>
        </authorList>
    </citation>
    <scope>NUCLEOTIDE SEQUENCE [LARGE SCALE GENOMIC DNA]</scope>
    <source>
        <strain evidence="2 3">KCTC 12363</strain>
    </source>
</reference>
<keyword evidence="3" id="KW-1185">Reference proteome</keyword>
<dbReference type="Proteomes" id="UP000036520">
    <property type="component" value="Chromosome"/>
</dbReference>
<dbReference type="OrthoDB" id="2561798at2"/>
<dbReference type="STRING" id="320787.CA2015_2747"/>
<protein>
    <submittedName>
        <fullName evidence="2">Xylose isomerase domain-containing protein TIM barrel</fullName>
    </submittedName>
</protein>
<evidence type="ECO:0000259" key="1">
    <source>
        <dbReference type="Pfam" id="PF01261"/>
    </source>
</evidence>
<evidence type="ECO:0000313" key="2">
    <source>
        <dbReference type="EMBL" id="AKP52157.1"/>
    </source>
</evidence>
<organism evidence="2 3">
    <name type="scientific">Cyclobacterium amurskyense</name>
    <dbReference type="NCBI Taxonomy" id="320787"/>
    <lineage>
        <taxon>Bacteria</taxon>
        <taxon>Pseudomonadati</taxon>
        <taxon>Bacteroidota</taxon>
        <taxon>Cytophagia</taxon>
        <taxon>Cytophagales</taxon>
        <taxon>Cyclobacteriaceae</taxon>
        <taxon>Cyclobacterium</taxon>
    </lineage>
</organism>
<dbReference type="KEGG" id="camu:CA2015_2747"/>
<dbReference type="PANTHER" id="PTHR12110:SF53">
    <property type="entry name" value="BLR5974 PROTEIN"/>
    <property type="match status" value="1"/>
</dbReference>
<dbReference type="InterPro" id="IPR050312">
    <property type="entry name" value="IolE/XylAMocC-like"/>
</dbReference>
<feature type="domain" description="Xylose isomerase-like TIM barrel" evidence="1">
    <location>
        <begin position="60"/>
        <end position="260"/>
    </location>
</feature>
<dbReference type="PANTHER" id="PTHR12110">
    <property type="entry name" value="HYDROXYPYRUVATE ISOMERASE"/>
    <property type="match status" value="1"/>
</dbReference>
<dbReference type="EMBL" id="CP012040">
    <property type="protein sequence ID" value="AKP52157.1"/>
    <property type="molecule type" value="Genomic_DNA"/>
</dbReference>
<dbReference type="Gene3D" id="3.20.20.150">
    <property type="entry name" value="Divalent-metal-dependent TIM barrel enzymes"/>
    <property type="match status" value="1"/>
</dbReference>
<accession>A0A0H4PUX0</accession>
<dbReference type="SUPFAM" id="SSF51658">
    <property type="entry name" value="Xylose isomerase-like"/>
    <property type="match status" value="1"/>
</dbReference>
<dbReference type="GO" id="GO:0016853">
    <property type="term" value="F:isomerase activity"/>
    <property type="evidence" value="ECO:0007669"/>
    <property type="project" value="UniProtKB-KW"/>
</dbReference>
<name>A0A0H4PUX0_9BACT</name>
<keyword evidence="2" id="KW-0413">Isomerase</keyword>
<evidence type="ECO:0000313" key="3">
    <source>
        <dbReference type="Proteomes" id="UP000036520"/>
    </source>
</evidence>
<proteinExistence type="predicted"/>